<dbReference type="Gene3D" id="2.60.40.3910">
    <property type="entry name" value="Inclusion body protein"/>
    <property type="match status" value="1"/>
</dbReference>
<dbReference type="RefSeq" id="WP_062591629.1">
    <property type="nucleotide sequence ID" value="NZ_LQZQ01000045.1"/>
</dbReference>
<name>A0A150X770_ROSEK</name>
<reference evidence="1" key="1">
    <citation type="submission" date="2016-01" db="EMBL/GenBank/DDBJ databases">
        <title>Genome sequencing of Roseivirga ehrenbergii KMM 6017.</title>
        <authorList>
            <person name="Selvaratnam C."/>
            <person name="Thevarajoo S."/>
            <person name="Goh K.M."/>
            <person name="Ee R."/>
            <person name="Chan K.-G."/>
            <person name="Chong C.S."/>
        </authorList>
    </citation>
    <scope>NUCLEOTIDE SEQUENCE [LARGE SCALE GENOMIC DNA]</scope>
    <source>
        <strain evidence="1">KMM 6017</strain>
    </source>
</reference>
<dbReference type="Proteomes" id="UP000075583">
    <property type="component" value="Unassembled WGS sequence"/>
</dbReference>
<evidence type="ECO:0008006" key="3">
    <source>
        <dbReference type="Google" id="ProtNLM"/>
    </source>
</evidence>
<dbReference type="Pfam" id="PF12306">
    <property type="entry name" value="PixA"/>
    <property type="match status" value="1"/>
</dbReference>
<keyword evidence="2" id="KW-1185">Reference proteome</keyword>
<sequence>MSTINVLIAVDGAKLAQQVADGSIKPGSANAPTNLGSYGSSDVYVSMIAPNSMVSNGTQGDSELQISADGGDSVEWAITTFDNNFDQTPFLYAASFNPANAINTPLSYASGEAYAYLGTGNPASTTPTKFVNQVSTVTGTILKIGLKIQYTLSFVLVDNHTGNTIGYFMWDPFINVN</sequence>
<proteinExistence type="predicted"/>
<evidence type="ECO:0000313" key="1">
    <source>
        <dbReference type="EMBL" id="KYG74524.1"/>
    </source>
</evidence>
<dbReference type="EMBL" id="LQZQ01000045">
    <property type="protein sequence ID" value="KYG74524.1"/>
    <property type="molecule type" value="Genomic_DNA"/>
</dbReference>
<dbReference type="InterPro" id="IPR038712">
    <property type="entry name" value="PixA-like_sf"/>
</dbReference>
<protein>
    <recommendedName>
        <fullName evidence="3">Inclusion body protein</fullName>
    </recommendedName>
</protein>
<dbReference type="InterPro" id="IPR021087">
    <property type="entry name" value="Uncharacterised_PixA/AidA"/>
</dbReference>
<dbReference type="AlphaFoldDB" id="A0A150X770"/>
<evidence type="ECO:0000313" key="2">
    <source>
        <dbReference type="Proteomes" id="UP000075583"/>
    </source>
</evidence>
<organism evidence="1 2">
    <name type="scientific">Roseivirga ehrenbergii (strain DSM 102268 / JCM 13514 / KCTC 12282 / NCIMB 14502 / KMM 6017)</name>
    <dbReference type="NCBI Taxonomy" id="279360"/>
    <lineage>
        <taxon>Bacteria</taxon>
        <taxon>Pseudomonadati</taxon>
        <taxon>Bacteroidota</taxon>
        <taxon>Cytophagia</taxon>
        <taxon>Cytophagales</taxon>
        <taxon>Roseivirgaceae</taxon>
        <taxon>Roseivirga</taxon>
    </lineage>
</organism>
<dbReference type="OrthoDB" id="8705346at2"/>
<accession>A0A150X770</accession>
<gene>
    <name evidence="1" type="ORF">MB14_04750</name>
</gene>
<comment type="caution">
    <text evidence="1">The sequence shown here is derived from an EMBL/GenBank/DDBJ whole genome shotgun (WGS) entry which is preliminary data.</text>
</comment>